<dbReference type="InterPro" id="IPR050626">
    <property type="entry name" value="Peptidase_M16"/>
</dbReference>
<evidence type="ECO:0000256" key="7">
    <source>
        <dbReference type="ARBA" id="ARBA00023049"/>
    </source>
</evidence>
<evidence type="ECO:0000313" key="11">
    <source>
        <dbReference type="EMBL" id="MFD1384488.1"/>
    </source>
</evidence>
<dbReference type="PANTHER" id="PTHR43690">
    <property type="entry name" value="NARDILYSIN"/>
    <property type="match status" value="1"/>
</dbReference>
<sequence>MLHLLISKHLFKGFVTLTLALWGLHATANMLANKHPAPWQEAEKLVRQGAFDWDPRILHGTLGNGMSYVFFDSRQDTETSEATSLQIQLIVEAGATDENTDQLGVAHMVEHMSFRSTQRYPNGARAALEALGLTQGRSFNAMTNADATRYMFTLPDSKVDTAQSTLSILKEMMFAPLISATDWRTEQPIILEEWRGGLSARKNINDQKKAIIRVGSAYPERPVIGTQDSITHTPVSRIKDFHRDWYAPNNMTLVMVGAMDRAQAQSLIETTFSDVPFKALPLRKPKDPELKDVLHIDTLTDPESRLNRIAYLFRFPKIPRDNLVSRRDQLIAYLGKKLLSQQIRRQSDANPDFISLNAVKGEASPNVDLVAFGTLYNPGNMAKQLENMLTEVERVRRYGFYQDDFDKALLDARQTAIRNIEAAKSRGVFWLAKLNTAATNNTPLPDPKLHNELAIALLETIDLEDVNQMVRDWLSMPDRVAYLQKAGDNQHPETLNTKLVINTLKQVQDKQLTAPVAFAAIPSRTLHAQINHQPAEPLSRESTGVSQWQLANGEQLWLVETPSAGNRIRFEAVQDIGFNNTLFDRAYTQVLIQMMSNQPPKGWTPDEYDQWKKDFGVSGSWDQSEHQRTFAVTIDQQKLAAQLATYQQLQAISGISEDVYTGYMDTLRRMDNSQVVRVSEQFRETFAEYKYGQSFTLKNELDGILGAKRQTLSQQAKALNKRPATYFVAAKNVERLLPVFNKYLGVIQKDQHLSNIAGPTLKPLMEHNEFTLNIAREPRATYRLEAFTPLQWNPNYTVMIPHLADKMNAKFKQVLRGEKQGVYSIHSDLRYDMSQQGVVASVKFTSAPERIEELNQTARDLLTTWYQELDQQWVTEQRGFFMTAQGRRDELIDTRLYRLKLSLEKFGDTRYLEQAEHLEKGFTLDNLTTLMNSLTWPSLTVGIMLPSN</sequence>
<evidence type="ECO:0000256" key="6">
    <source>
        <dbReference type="ARBA" id="ARBA00022833"/>
    </source>
</evidence>
<dbReference type="InterPro" id="IPR011249">
    <property type="entry name" value="Metalloenz_LuxS/M16"/>
</dbReference>
<protein>
    <submittedName>
        <fullName evidence="11">M16 family metallopeptidase</fullName>
    </submittedName>
</protein>
<evidence type="ECO:0000256" key="1">
    <source>
        <dbReference type="ARBA" id="ARBA00001947"/>
    </source>
</evidence>
<dbReference type="PROSITE" id="PS00143">
    <property type="entry name" value="INSULINASE"/>
    <property type="match status" value="1"/>
</dbReference>
<evidence type="ECO:0000256" key="2">
    <source>
        <dbReference type="ARBA" id="ARBA00007261"/>
    </source>
</evidence>
<dbReference type="InterPro" id="IPR011765">
    <property type="entry name" value="Pept_M16_N"/>
</dbReference>
<organism evidence="11 12">
    <name type="scientific">Rhodanobacter aciditrophus</name>
    <dbReference type="NCBI Taxonomy" id="1623218"/>
    <lineage>
        <taxon>Bacteria</taxon>
        <taxon>Pseudomonadati</taxon>
        <taxon>Pseudomonadota</taxon>
        <taxon>Gammaproteobacteria</taxon>
        <taxon>Lysobacterales</taxon>
        <taxon>Rhodanobacteraceae</taxon>
        <taxon>Rhodanobacter</taxon>
    </lineage>
</organism>
<reference evidence="12" key="1">
    <citation type="journal article" date="2019" name="Int. J. Syst. Evol. Microbiol.">
        <title>The Global Catalogue of Microorganisms (GCM) 10K type strain sequencing project: providing services to taxonomists for standard genome sequencing and annotation.</title>
        <authorList>
            <consortium name="The Broad Institute Genomics Platform"/>
            <consortium name="The Broad Institute Genome Sequencing Center for Infectious Disease"/>
            <person name="Wu L."/>
            <person name="Ma J."/>
        </authorList>
    </citation>
    <scope>NUCLEOTIDE SEQUENCE [LARGE SCALE GENOMIC DNA]</scope>
    <source>
        <strain evidence="12">JCM 30774</strain>
    </source>
</reference>
<comment type="similarity">
    <text evidence="2 8">Belongs to the peptidase M16 family.</text>
</comment>
<accession>A0ABW4B2P8</accession>
<keyword evidence="7" id="KW-0482">Metalloprotease</keyword>
<dbReference type="Proteomes" id="UP001597059">
    <property type="component" value="Unassembled WGS sequence"/>
</dbReference>
<keyword evidence="3" id="KW-0645">Protease</keyword>
<dbReference type="RefSeq" id="WP_377368742.1">
    <property type="nucleotide sequence ID" value="NZ_JBHTMN010000014.1"/>
</dbReference>
<dbReference type="Gene3D" id="3.30.830.10">
    <property type="entry name" value="Metalloenzyme, LuxS/M16 peptidase-like"/>
    <property type="match status" value="2"/>
</dbReference>
<feature type="domain" description="Peptidase M16 C-terminal" evidence="10">
    <location>
        <begin position="237"/>
        <end position="408"/>
    </location>
</feature>
<keyword evidence="12" id="KW-1185">Reference proteome</keyword>
<dbReference type="Pfam" id="PF00675">
    <property type="entry name" value="Peptidase_M16"/>
    <property type="match status" value="1"/>
</dbReference>
<keyword evidence="5" id="KW-0378">Hydrolase</keyword>
<evidence type="ECO:0000313" key="12">
    <source>
        <dbReference type="Proteomes" id="UP001597059"/>
    </source>
</evidence>
<evidence type="ECO:0000256" key="3">
    <source>
        <dbReference type="ARBA" id="ARBA00022670"/>
    </source>
</evidence>
<evidence type="ECO:0000256" key="5">
    <source>
        <dbReference type="ARBA" id="ARBA00022801"/>
    </source>
</evidence>
<dbReference type="PANTHER" id="PTHR43690:SF17">
    <property type="entry name" value="PROTEIN YHJJ"/>
    <property type="match status" value="1"/>
</dbReference>
<evidence type="ECO:0000256" key="4">
    <source>
        <dbReference type="ARBA" id="ARBA00022723"/>
    </source>
</evidence>
<dbReference type="EMBL" id="JBHTMN010000014">
    <property type="protein sequence ID" value="MFD1384488.1"/>
    <property type="molecule type" value="Genomic_DNA"/>
</dbReference>
<feature type="domain" description="Peptidase M16 N-terminal" evidence="9">
    <location>
        <begin position="81"/>
        <end position="193"/>
    </location>
</feature>
<evidence type="ECO:0000259" key="9">
    <source>
        <dbReference type="Pfam" id="PF00675"/>
    </source>
</evidence>
<name>A0ABW4B2P8_9GAMM</name>
<keyword evidence="4" id="KW-0479">Metal-binding</keyword>
<comment type="caution">
    <text evidence="11">The sequence shown here is derived from an EMBL/GenBank/DDBJ whole genome shotgun (WGS) entry which is preliminary data.</text>
</comment>
<comment type="cofactor">
    <cofactor evidence="1">
        <name>Zn(2+)</name>
        <dbReference type="ChEBI" id="CHEBI:29105"/>
    </cofactor>
</comment>
<keyword evidence="6" id="KW-0862">Zinc</keyword>
<dbReference type="InterPro" id="IPR007863">
    <property type="entry name" value="Peptidase_M16_C"/>
</dbReference>
<evidence type="ECO:0000256" key="8">
    <source>
        <dbReference type="RuleBase" id="RU004447"/>
    </source>
</evidence>
<dbReference type="SUPFAM" id="SSF63411">
    <property type="entry name" value="LuxS/MPP-like metallohydrolase"/>
    <property type="match status" value="3"/>
</dbReference>
<evidence type="ECO:0000259" key="10">
    <source>
        <dbReference type="Pfam" id="PF05193"/>
    </source>
</evidence>
<proteinExistence type="inferred from homology"/>
<dbReference type="InterPro" id="IPR001431">
    <property type="entry name" value="Pept_M16_Zn_BS"/>
</dbReference>
<gene>
    <name evidence="11" type="ORF">ACFQ45_14005</name>
</gene>
<dbReference type="Pfam" id="PF05193">
    <property type="entry name" value="Peptidase_M16_C"/>
    <property type="match status" value="1"/>
</dbReference>